<feature type="binding site" evidence="11">
    <location>
        <position position="477"/>
    </location>
    <ligand>
        <name>ATP</name>
        <dbReference type="ChEBI" id="CHEBI:30616"/>
    </ligand>
</feature>
<dbReference type="InterPro" id="IPR000719">
    <property type="entry name" value="Prot_kinase_dom"/>
</dbReference>
<evidence type="ECO:0000256" key="10">
    <source>
        <dbReference type="ARBA" id="ARBA00023288"/>
    </source>
</evidence>
<evidence type="ECO:0000256" key="7">
    <source>
        <dbReference type="ARBA" id="ARBA00022777"/>
    </source>
</evidence>
<dbReference type="FunFam" id="3.30.200.20:FF:000178">
    <property type="entry name" value="serine/threonine-protein kinase PBS1-like"/>
    <property type="match status" value="1"/>
</dbReference>
<dbReference type="PANTHER" id="PTHR47985:SF37">
    <property type="entry name" value="PROTEIN KINASE SUPERFAMILY PROTEIN"/>
    <property type="match status" value="1"/>
</dbReference>
<dbReference type="PROSITE" id="PS50011">
    <property type="entry name" value="PROTEIN_KINASE_DOM"/>
    <property type="match status" value="2"/>
</dbReference>
<proteinExistence type="inferred from homology"/>
<dbReference type="SUPFAM" id="SSF56112">
    <property type="entry name" value="Protein kinase-like (PK-like)"/>
    <property type="match status" value="2"/>
</dbReference>
<evidence type="ECO:0000256" key="2">
    <source>
        <dbReference type="ARBA" id="ARBA00008684"/>
    </source>
</evidence>
<dbReference type="GO" id="GO:0005886">
    <property type="term" value="C:plasma membrane"/>
    <property type="evidence" value="ECO:0007669"/>
    <property type="project" value="UniProtKB-SubCell"/>
</dbReference>
<evidence type="ECO:0000256" key="6">
    <source>
        <dbReference type="ARBA" id="ARBA00022741"/>
    </source>
</evidence>
<keyword evidence="6 11" id="KW-0547">Nucleotide-binding</keyword>
<dbReference type="AlphaFoldDB" id="A0AAD6QZT4"/>
<evidence type="ECO:0000256" key="3">
    <source>
        <dbReference type="ARBA" id="ARBA00022475"/>
    </source>
</evidence>
<dbReference type="Proteomes" id="UP001164929">
    <property type="component" value="Chromosome 4"/>
</dbReference>
<keyword evidence="4" id="KW-0723">Serine/threonine-protein kinase</keyword>
<dbReference type="CDD" id="cd14066">
    <property type="entry name" value="STKc_IRAK"/>
    <property type="match status" value="2"/>
</dbReference>
<evidence type="ECO:0000256" key="11">
    <source>
        <dbReference type="PROSITE-ProRule" id="PRU10141"/>
    </source>
</evidence>
<dbReference type="InterPro" id="IPR011009">
    <property type="entry name" value="Kinase-like_dom_sf"/>
</dbReference>
<evidence type="ECO:0000259" key="12">
    <source>
        <dbReference type="PROSITE" id="PS50011"/>
    </source>
</evidence>
<feature type="domain" description="Protein kinase" evidence="12">
    <location>
        <begin position="67"/>
        <end position="344"/>
    </location>
</feature>
<dbReference type="InterPro" id="IPR017441">
    <property type="entry name" value="Protein_kinase_ATP_BS"/>
</dbReference>
<dbReference type="EMBL" id="JAQIZT010000004">
    <property type="protein sequence ID" value="KAJ6999538.1"/>
    <property type="molecule type" value="Genomic_DNA"/>
</dbReference>
<dbReference type="Pfam" id="PF00069">
    <property type="entry name" value="Pkinase"/>
    <property type="match status" value="2"/>
</dbReference>
<keyword evidence="10" id="KW-0449">Lipoprotein</keyword>
<keyword evidence="3" id="KW-1003">Cell membrane</keyword>
<dbReference type="PANTHER" id="PTHR47985">
    <property type="entry name" value="OS07G0668900 PROTEIN"/>
    <property type="match status" value="1"/>
</dbReference>
<dbReference type="GO" id="GO:0004674">
    <property type="term" value="F:protein serine/threonine kinase activity"/>
    <property type="evidence" value="ECO:0007669"/>
    <property type="project" value="UniProtKB-KW"/>
</dbReference>
<reference evidence="13 14" key="1">
    <citation type="journal article" date="2023" name="Mol. Ecol. Resour.">
        <title>Chromosome-level genome assembly of a triploid poplar Populus alba 'Berolinensis'.</title>
        <authorList>
            <person name="Chen S."/>
            <person name="Yu Y."/>
            <person name="Wang X."/>
            <person name="Wang S."/>
            <person name="Zhang T."/>
            <person name="Zhou Y."/>
            <person name="He R."/>
            <person name="Meng N."/>
            <person name="Wang Y."/>
            <person name="Liu W."/>
            <person name="Liu Z."/>
            <person name="Liu J."/>
            <person name="Guo Q."/>
            <person name="Huang H."/>
            <person name="Sederoff R.R."/>
            <person name="Wang G."/>
            <person name="Qu G."/>
            <person name="Chen S."/>
        </authorList>
    </citation>
    <scope>NUCLEOTIDE SEQUENCE [LARGE SCALE GENOMIC DNA]</scope>
    <source>
        <strain evidence="13">SC-2020</strain>
    </source>
</reference>
<keyword evidence="14" id="KW-1185">Reference proteome</keyword>
<keyword evidence="8 11" id="KW-0067">ATP-binding</keyword>
<comment type="caution">
    <text evidence="13">The sequence shown here is derived from an EMBL/GenBank/DDBJ whole genome shotgun (WGS) entry which is preliminary data.</text>
</comment>
<dbReference type="GO" id="GO:0005524">
    <property type="term" value="F:ATP binding"/>
    <property type="evidence" value="ECO:0007669"/>
    <property type="project" value="UniProtKB-UniRule"/>
</dbReference>
<evidence type="ECO:0000313" key="13">
    <source>
        <dbReference type="EMBL" id="KAJ6999538.1"/>
    </source>
</evidence>
<evidence type="ECO:0000256" key="5">
    <source>
        <dbReference type="ARBA" id="ARBA00022679"/>
    </source>
</evidence>
<dbReference type="PROSITE" id="PS00107">
    <property type="entry name" value="PROTEIN_KINASE_ATP"/>
    <property type="match status" value="2"/>
</dbReference>
<evidence type="ECO:0000256" key="4">
    <source>
        <dbReference type="ARBA" id="ARBA00022527"/>
    </source>
</evidence>
<accession>A0AAD6QZT4</accession>
<dbReference type="PROSITE" id="PS00108">
    <property type="entry name" value="PROTEIN_KINASE_ST"/>
    <property type="match status" value="2"/>
</dbReference>
<dbReference type="GO" id="GO:0010183">
    <property type="term" value="P:pollen tube guidance"/>
    <property type="evidence" value="ECO:0007669"/>
    <property type="project" value="UniProtKB-ARBA"/>
</dbReference>
<dbReference type="FunFam" id="1.10.510.10:FF:000032">
    <property type="entry name" value="Serine/threonine-protein kinase PBS1"/>
    <property type="match status" value="2"/>
</dbReference>
<dbReference type="Gene3D" id="3.30.200.20">
    <property type="entry name" value="Phosphorylase Kinase, domain 1"/>
    <property type="match status" value="2"/>
</dbReference>
<sequence>MNFFPCCRSEREEAPVESTSCTDKESAKHGRTLSFWKNMSWKIGSSKRKNNLKVFTYHELSVATDDFNPSCSIGEGGFGKVYEGFIESIDEHVAVKQLNRNGRQGNKEFFSEVNTLSMVQHPNLVKLIGYCVDGDQRLLVYEFIPNESLETHLLDLPPGRKPLDWTTRMKIATGAAQGLEHLHDTADPQIIYRDFKASNILLDENFNAKLSDFGLAKLGPTGGKDHVSTRVMGTYGYCAPEYQLTGQLTTKSDVYSFGVVFLEIISGKRVIDMSRPTEEQNLVLWAGPLFKDRSKFTAMADPLLEGNYQQKSLYQALAIAAMCLQEEADTRPLMTDVVTALEFLARPIEEENATLSSTGSIHHVNSVTEGNVKQEKERRWQQFLAEKPFDNESCWRKNLYRFGFKAHDMACIGGFRRVQFGPYASSKRKNINQVFTFRELAAATSNFSHHCLVGEGGFGGVYKGYIESIDQIVAVKKLDRKGLQGNREFFSEVLTLSMVKHLNLVKLIGYCADGDQKLLVYEFMANGSLESHLLDLPAGKDPLDWSTRVKIASGAAQGLEYLHGVADPQIIYRDFKASNILLDEDFNPKLSDFGLAKLGPTGGKDHVSTRVMGTYGYCAPEYQMTGQLTTRSDVYSFGVVLLEIITGRRVIDKSRSTEEQNLIYWAAPLLKDRSKFTSMADPLLEGNYPKRGLYQALAIAAMCLHEEADARPLMADVVTALEFLAKPTEEKKATMASTESIHYVDSVKGGNAMEELEA</sequence>
<evidence type="ECO:0000256" key="1">
    <source>
        <dbReference type="ARBA" id="ARBA00004193"/>
    </source>
</evidence>
<comment type="subcellular location">
    <subcellularLocation>
        <location evidence="1">Cell membrane</location>
        <topology evidence="1">Lipid-anchor</topology>
    </subcellularLocation>
</comment>
<organism evidence="13 14">
    <name type="scientific">Populus alba x Populus x berolinensis</name>
    <dbReference type="NCBI Taxonomy" id="444605"/>
    <lineage>
        <taxon>Eukaryota</taxon>
        <taxon>Viridiplantae</taxon>
        <taxon>Streptophyta</taxon>
        <taxon>Embryophyta</taxon>
        <taxon>Tracheophyta</taxon>
        <taxon>Spermatophyta</taxon>
        <taxon>Magnoliopsida</taxon>
        <taxon>eudicotyledons</taxon>
        <taxon>Gunneridae</taxon>
        <taxon>Pentapetalae</taxon>
        <taxon>rosids</taxon>
        <taxon>fabids</taxon>
        <taxon>Malpighiales</taxon>
        <taxon>Salicaceae</taxon>
        <taxon>Saliceae</taxon>
        <taxon>Populus</taxon>
    </lineage>
</organism>
<keyword evidence="5" id="KW-0808">Transferase</keyword>
<name>A0AAD6QZT4_9ROSI</name>
<dbReference type="InterPro" id="IPR008271">
    <property type="entry name" value="Ser/Thr_kinase_AS"/>
</dbReference>
<evidence type="ECO:0000313" key="14">
    <source>
        <dbReference type="Proteomes" id="UP001164929"/>
    </source>
</evidence>
<comment type="similarity">
    <text evidence="2">Belongs to the protein kinase superfamily. Ser/Thr protein kinase family.</text>
</comment>
<evidence type="ECO:0000256" key="8">
    <source>
        <dbReference type="ARBA" id="ARBA00022840"/>
    </source>
</evidence>
<feature type="binding site" evidence="11">
    <location>
        <position position="96"/>
    </location>
    <ligand>
        <name>ATP</name>
        <dbReference type="ChEBI" id="CHEBI:30616"/>
    </ligand>
</feature>
<dbReference type="GO" id="GO:0090404">
    <property type="term" value="C:pollen tube tip"/>
    <property type="evidence" value="ECO:0007669"/>
    <property type="project" value="UniProtKB-ARBA"/>
</dbReference>
<evidence type="ECO:0000256" key="9">
    <source>
        <dbReference type="ARBA" id="ARBA00023136"/>
    </source>
</evidence>
<dbReference type="Gene3D" id="1.10.510.10">
    <property type="entry name" value="Transferase(Phosphotransferase) domain 1"/>
    <property type="match status" value="2"/>
</dbReference>
<feature type="domain" description="Protein kinase" evidence="12">
    <location>
        <begin position="447"/>
        <end position="724"/>
    </location>
</feature>
<dbReference type="FunFam" id="3.30.200.20:FF:000266">
    <property type="entry name" value="probable serine/threonine-protein kinase RLCKVII"/>
    <property type="match status" value="1"/>
</dbReference>
<gene>
    <name evidence="13" type="ORF">NC653_010295</name>
</gene>
<keyword evidence="9" id="KW-0472">Membrane</keyword>
<protein>
    <recommendedName>
        <fullName evidence="12">Protein kinase domain-containing protein</fullName>
    </recommendedName>
</protein>
<keyword evidence="7" id="KW-0418">Kinase</keyword>